<proteinExistence type="predicted"/>
<dbReference type="RefSeq" id="WP_128627297.1">
    <property type="nucleotide sequence ID" value="NZ_RKST01000014.1"/>
</dbReference>
<dbReference type="InterPro" id="IPR023577">
    <property type="entry name" value="CYTH_domain"/>
</dbReference>
<dbReference type="OrthoDB" id="9805588at2"/>
<sequence length="157" mass="17832">MAKEIERKFLVSGEGWRSEVERSARLQQFYLVAAEDRSVRIRIKDGTEARLTLKFGTQARMRDEFEYAITLAEAEEMRGFAVGRIIEKTRYIVRHKDRLYEVDLFAGELQGLVIAELETAEDVPGGDLPSWLGREVTGEAAYYNATLAIGSRPVEQS</sequence>
<reference evidence="3 4" key="1">
    <citation type="submission" date="2018-11" db="EMBL/GenBank/DDBJ databases">
        <title>Pseudaminobacter arsenicus sp. nov., an arsenic-resistant bacterium isolated from arsenic-rich aquifers.</title>
        <authorList>
            <person name="Mu Y."/>
        </authorList>
    </citation>
    <scope>NUCLEOTIDE SEQUENCE [LARGE SCALE GENOMIC DNA]</scope>
    <source>
        <strain evidence="3 4">CB3</strain>
    </source>
</reference>
<dbReference type="PROSITE" id="PS51707">
    <property type="entry name" value="CYTH"/>
    <property type="match status" value="1"/>
</dbReference>
<dbReference type="PIRSF" id="PIRSF016487">
    <property type="entry name" value="CYTH_UCP016487"/>
    <property type="match status" value="1"/>
</dbReference>
<dbReference type="Gene3D" id="2.40.320.10">
    <property type="entry name" value="Hypothetical Protein Pfu-838710-001"/>
    <property type="match status" value="1"/>
</dbReference>
<organism evidence="3 4">
    <name type="scientific">Borborobacter arsenicus</name>
    <dbReference type="NCBI Taxonomy" id="1851146"/>
    <lineage>
        <taxon>Bacteria</taxon>
        <taxon>Pseudomonadati</taxon>
        <taxon>Pseudomonadota</taxon>
        <taxon>Alphaproteobacteria</taxon>
        <taxon>Hyphomicrobiales</taxon>
        <taxon>Phyllobacteriaceae</taxon>
        <taxon>Borborobacter</taxon>
    </lineage>
</organism>
<keyword evidence="4" id="KW-1185">Reference proteome</keyword>
<accession>A0A432V4H5</accession>
<protein>
    <submittedName>
        <fullName evidence="3">CYTH domain-containing protein</fullName>
    </submittedName>
</protein>
<dbReference type="InterPro" id="IPR033469">
    <property type="entry name" value="CYTH-like_dom_sf"/>
</dbReference>
<dbReference type="SMART" id="SM01118">
    <property type="entry name" value="CYTH"/>
    <property type="match status" value="1"/>
</dbReference>
<gene>
    <name evidence="3" type="ORF">EET67_14775</name>
</gene>
<dbReference type="EMBL" id="RKST01000014">
    <property type="protein sequence ID" value="RUM97124.1"/>
    <property type="molecule type" value="Genomic_DNA"/>
</dbReference>
<dbReference type="PANTHER" id="PTHR40114:SF1">
    <property type="entry name" value="SLR0698 PROTEIN"/>
    <property type="match status" value="1"/>
</dbReference>
<evidence type="ECO:0000313" key="4">
    <source>
        <dbReference type="Proteomes" id="UP000281647"/>
    </source>
</evidence>
<dbReference type="CDD" id="cd07891">
    <property type="entry name" value="CYTH-like_CthTTM-like_1"/>
    <property type="match status" value="1"/>
</dbReference>
<dbReference type="PANTHER" id="PTHR40114">
    <property type="entry name" value="SLR0698 PROTEIN"/>
    <property type="match status" value="1"/>
</dbReference>
<feature type="domain" description="CYTH" evidence="2">
    <location>
        <begin position="2"/>
        <end position="149"/>
    </location>
</feature>
<dbReference type="InterPro" id="IPR012042">
    <property type="entry name" value="NeuTTM/CthTTM-like"/>
</dbReference>
<dbReference type="SUPFAM" id="SSF55154">
    <property type="entry name" value="CYTH-like phosphatases"/>
    <property type="match status" value="1"/>
</dbReference>
<evidence type="ECO:0000256" key="1">
    <source>
        <dbReference type="PIRSR" id="PIRSR016487-1"/>
    </source>
</evidence>
<name>A0A432V4H5_9HYPH</name>
<feature type="active site" description="Proton acceptor" evidence="1">
    <location>
        <position position="30"/>
    </location>
</feature>
<dbReference type="Proteomes" id="UP000281647">
    <property type="component" value="Unassembled WGS sequence"/>
</dbReference>
<evidence type="ECO:0000259" key="2">
    <source>
        <dbReference type="PROSITE" id="PS51707"/>
    </source>
</evidence>
<comment type="caution">
    <text evidence="3">The sequence shown here is derived from an EMBL/GenBank/DDBJ whole genome shotgun (WGS) entry which is preliminary data.</text>
</comment>
<evidence type="ECO:0000313" key="3">
    <source>
        <dbReference type="EMBL" id="RUM97124.1"/>
    </source>
</evidence>
<dbReference type="AlphaFoldDB" id="A0A432V4H5"/>
<dbReference type="Pfam" id="PF01928">
    <property type="entry name" value="CYTH"/>
    <property type="match status" value="1"/>
</dbReference>